<dbReference type="Gene3D" id="3.20.20.80">
    <property type="entry name" value="Glycosidases"/>
    <property type="match status" value="1"/>
</dbReference>
<dbReference type="SUPFAM" id="SSF51445">
    <property type="entry name" value="(Trans)glycosidases"/>
    <property type="match status" value="1"/>
</dbReference>
<evidence type="ECO:0000313" key="5">
    <source>
        <dbReference type="Proteomes" id="UP000076881"/>
    </source>
</evidence>
<feature type="chain" id="PRO_5007898351" evidence="3">
    <location>
        <begin position="22"/>
        <end position="224"/>
    </location>
</feature>
<keyword evidence="5" id="KW-1185">Reference proteome</keyword>
<dbReference type="STRING" id="1081108.A0A168K6A2"/>
<feature type="signal peptide" evidence="3">
    <location>
        <begin position="1"/>
        <end position="21"/>
    </location>
</feature>
<protein>
    <submittedName>
        <fullName evidence="4">Glycoside hydrolase, superfamily</fullName>
    </submittedName>
</protein>
<dbReference type="GO" id="GO:0009253">
    <property type="term" value="P:peptidoglycan catabolic process"/>
    <property type="evidence" value="ECO:0007669"/>
    <property type="project" value="InterPro"/>
</dbReference>
<proteinExistence type="inferred from homology"/>
<dbReference type="PANTHER" id="PTHR23208">
    <property type="entry name" value="LYSOZYME PROTEIN"/>
    <property type="match status" value="1"/>
</dbReference>
<evidence type="ECO:0000256" key="2">
    <source>
        <dbReference type="ARBA" id="ARBA00022729"/>
    </source>
</evidence>
<dbReference type="AlphaFoldDB" id="A0A168K6A2"/>
<comment type="caution">
    <text evidence="4">The sequence shown here is derived from an EMBL/GenBank/DDBJ whole genome shotgun (WGS) entry which is preliminary data.</text>
</comment>
<dbReference type="InterPro" id="IPR017853">
    <property type="entry name" value="GH"/>
</dbReference>
<dbReference type="PANTHER" id="PTHR23208:SF36">
    <property type="entry name" value="LYSOZYME-RELATED"/>
    <property type="match status" value="1"/>
</dbReference>
<organism evidence="4 5">
    <name type="scientific">Akanthomyces lecanii RCEF 1005</name>
    <dbReference type="NCBI Taxonomy" id="1081108"/>
    <lineage>
        <taxon>Eukaryota</taxon>
        <taxon>Fungi</taxon>
        <taxon>Dikarya</taxon>
        <taxon>Ascomycota</taxon>
        <taxon>Pezizomycotina</taxon>
        <taxon>Sordariomycetes</taxon>
        <taxon>Hypocreomycetidae</taxon>
        <taxon>Hypocreales</taxon>
        <taxon>Cordycipitaceae</taxon>
        <taxon>Akanthomyces</taxon>
        <taxon>Cordyceps confragosa</taxon>
    </lineage>
</organism>
<keyword evidence="4" id="KW-0378">Hydrolase</keyword>
<comment type="similarity">
    <text evidence="1">Belongs to the glycosyl hydrolase 25 family.</text>
</comment>
<evidence type="ECO:0000256" key="3">
    <source>
        <dbReference type="SAM" id="SignalP"/>
    </source>
</evidence>
<dbReference type="InterPro" id="IPR002053">
    <property type="entry name" value="Glyco_hydro_25"/>
</dbReference>
<sequence>MRPFAVLFVAFAGAASALTHAVDSSSEVSVDIYKKALGQGFTRAIFRGYQEACSQGGRVDPTFVPSYKNAVAAGYKDFDAYFFPCTGKANKCKPYATQLRELLDTISAQKLAIRRIWLDIETDKVCNPFDYGAQGNIAEAKKLVAAFRNAKHDWGVYTSPTQWESIFGSKSVELAKDVPLWFAKFDNVETLDLKTPFGGWTKADAKQYTDQSASKKFDLNVFSA</sequence>
<dbReference type="GO" id="GO:0016998">
    <property type="term" value="P:cell wall macromolecule catabolic process"/>
    <property type="evidence" value="ECO:0007669"/>
    <property type="project" value="InterPro"/>
</dbReference>
<dbReference type="InterPro" id="IPR051595">
    <property type="entry name" value="GH25_Enzymes"/>
</dbReference>
<reference evidence="4 5" key="1">
    <citation type="journal article" date="2016" name="Genome Biol. Evol.">
        <title>Divergent and convergent evolution of fungal pathogenicity.</title>
        <authorList>
            <person name="Shang Y."/>
            <person name="Xiao G."/>
            <person name="Zheng P."/>
            <person name="Cen K."/>
            <person name="Zhan S."/>
            <person name="Wang C."/>
        </authorList>
    </citation>
    <scope>NUCLEOTIDE SEQUENCE [LARGE SCALE GENOMIC DNA]</scope>
    <source>
        <strain evidence="4 5">RCEF 1005</strain>
    </source>
</reference>
<dbReference type="EMBL" id="AZHF01000001">
    <property type="protein sequence ID" value="OAA81279.1"/>
    <property type="molecule type" value="Genomic_DNA"/>
</dbReference>
<dbReference type="GO" id="GO:0007165">
    <property type="term" value="P:signal transduction"/>
    <property type="evidence" value="ECO:0007669"/>
    <property type="project" value="TreeGrafter"/>
</dbReference>
<dbReference type="PROSITE" id="PS51904">
    <property type="entry name" value="GLYCOSYL_HYDROL_F25_2"/>
    <property type="match status" value="1"/>
</dbReference>
<dbReference type="GO" id="GO:0003796">
    <property type="term" value="F:lysozyme activity"/>
    <property type="evidence" value="ECO:0007669"/>
    <property type="project" value="InterPro"/>
</dbReference>
<accession>A0A168K6A2</accession>
<keyword evidence="2 3" id="KW-0732">Signal</keyword>
<evidence type="ECO:0000313" key="4">
    <source>
        <dbReference type="EMBL" id="OAA81279.1"/>
    </source>
</evidence>
<name>A0A168K6A2_CORDF</name>
<dbReference type="OrthoDB" id="2251794at2759"/>
<dbReference type="Proteomes" id="UP000076881">
    <property type="component" value="Unassembled WGS sequence"/>
</dbReference>
<evidence type="ECO:0000256" key="1">
    <source>
        <dbReference type="ARBA" id="ARBA00010646"/>
    </source>
</evidence>
<gene>
    <name evidence="4" type="ORF">LEL_00824</name>
</gene>